<keyword evidence="1" id="KW-0175">Coiled coil</keyword>
<evidence type="ECO:0000313" key="4">
    <source>
        <dbReference type="Proteomes" id="UP001148018"/>
    </source>
</evidence>
<evidence type="ECO:0008006" key="5">
    <source>
        <dbReference type="Google" id="ProtNLM"/>
    </source>
</evidence>
<dbReference type="AlphaFoldDB" id="A0A9Q0IVI0"/>
<organism evidence="3 4">
    <name type="scientific">Muraenolepis orangiensis</name>
    <name type="common">Patagonian moray cod</name>
    <dbReference type="NCBI Taxonomy" id="630683"/>
    <lineage>
        <taxon>Eukaryota</taxon>
        <taxon>Metazoa</taxon>
        <taxon>Chordata</taxon>
        <taxon>Craniata</taxon>
        <taxon>Vertebrata</taxon>
        <taxon>Euteleostomi</taxon>
        <taxon>Actinopterygii</taxon>
        <taxon>Neopterygii</taxon>
        <taxon>Teleostei</taxon>
        <taxon>Neoteleostei</taxon>
        <taxon>Acanthomorphata</taxon>
        <taxon>Zeiogadaria</taxon>
        <taxon>Gadariae</taxon>
        <taxon>Gadiformes</taxon>
        <taxon>Muraenolepidoidei</taxon>
        <taxon>Muraenolepididae</taxon>
        <taxon>Muraenolepis</taxon>
    </lineage>
</organism>
<feature type="region of interest" description="Disordered" evidence="2">
    <location>
        <begin position="1"/>
        <end position="29"/>
    </location>
</feature>
<accession>A0A9Q0IVI0</accession>
<comment type="caution">
    <text evidence="3">The sequence shown here is derived from an EMBL/GenBank/DDBJ whole genome shotgun (WGS) entry which is preliminary data.</text>
</comment>
<evidence type="ECO:0000313" key="3">
    <source>
        <dbReference type="EMBL" id="KAJ3610781.1"/>
    </source>
</evidence>
<name>A0A9Q0IVI0_9TELE</name>
<reference evidence="3" key="1">
    <citation type="submission" date="2022-07" db="EMBL/GenBank/DDBJ databases">
        <title>Chromosome-level genome of Muraenolepis orangiensis.</title>
        <authorList>
            <person name="Kim J."/>
        </authorList>
    </citation>
    <scope>NUCLEOTIDE SEQUENCE</scope>
    <source>
        <strain evidence="3">KU_S4_2022</strain>
        <tissue evidence="3">Muscle</tissue>
    </source>
</reference>
<keyword evidence="4" id="KW-1185">Reference proteome</keyword>
<sequence length="320" mass="37028">MVDSDPELAEMAQNKSTTTAEEEKQQLIGRVEELKRSNVLLRAENDMLEEVLSRQGPQDSGPQPPGGHQLLSLEQKVYVTQKQVAETMRDIEEAQHRKMIQDNDKAVNKEVDLRLSELQRERFAFQCHVLKPLKENKGKMDTDKVLRFIEDGIKRKDAQVEKLCVNRAHYLKLQRQLKQNTGMDDDLQEANIKNRKHQEKTAKRKEELQRLKQLGATTLKNLNAIKQCAQEKALCERLRNQLDDYSAPDLMEYVQVKDRQKGLQRTFHVWERKVDISEMVLKSYTKAWKSEKADYASVNNTAAGVSRGYSMAVLRLPKIN</sequence>
<dbReference type="Proteomes" id="UP001148018">
    <property type="component" value="Unassembled WGS sequence"/>
</dbReference>
<evidence type="ECO:0000256" key="1">
    <source>
        <dbReference type="SAM" id="Coils"/>
    </source>
</evidence>
<evidence type="ECO:0000256" key="2">
    <source>
        <dbReference type="SAM" id="MobiDB-lite"/>
    </source>
</evidence>
<protein>
    <recommendedName>
        <fullName evidence="5">DUF4201 domain-containing protein</fullName>
    </recommendedName>
</protein>
<gene>
    <name evidence="3" type="ORF">NHX12_022872</name>
</gene>
<dbReference type="EMBL" id="JANIIK010000038">
    <property type="protein sequence ID" value="KAJ3610781.1"/>
    <property type="molecule type" value="Genomic_DNA"/>
</dbReference>
<proteinExistence type="predicted"/>
<dbReference type="OrthoDB" id="10259713at2759"/>
<feature type="coiled-coil region" evidence="1">
    <location>
        <begin position="187"/>
        <end position="214"/>
    </location>
</feature>